<dbReference type="PANTHER" id="PTHR11157">
    <property type="entry name" value="FATTY ACID ACYL TRANSFERASE-RELATED"/>
    <property type="match status" value="1"/>
</dbReference>
<dbReference type="Pfam" id="PF01151">
    <property type="entry name" value="ELO"/>
    <property type="match status" value="1"/>
</dbReference>
<keyword evidence="6 10" id="KW-1133">Transmembrane helix</keyword>
<feature type="transmembrane region" description="Helical" evidence="10">
    <location>
        <begin position="132"/>
        <end position="152"/>
    </location>
</feature>
<keyword evidence="5" id="KW-0276">Fatty acid metabolism</keyword>
<evidence type="ECO:0000256" key="2">
    <source>
        <dbReference type="ARBA" id="ARBA00022516"/>
    </source>
</evidence>
<dbReference type="GO" id="GO:0034626">
    <property type="term" value="P:fatty acid elongation, polyunsaturated fatty acid"/>
    <property type="evidence" value="ECO:0007669"/>
    <property type="project" value="TreeGrafter"/>
</dbReference>
<feature type="transmembrane region" description="Helical" evidence="10">
    <location>
        <begin position="172"/>
        <end position="190"/>
    </location>
</feature>
<dbReference type="AlphaFoldDB" id="A0AAW1PLI8"/>
<reference evidence="11 12" key="1">
    <citation type="journal article" date="2024" name="Nat. Commun.">
        <title>Phylogenomics reveals the evolutionary origins of lichenization in chlorophyte algae.</title>
        <authorList>
            <person name="Puginier C."/>
            <person name="Libourel C."/>
            <person name="Otte J."/>
            <person name="Skaloud P."/>
            <person name="Haon M."/>
            <person name="Grisel S."/>
            <person name="Petersen M."/>
            <person name="Berrin J.G."/>
            <person name="Delaux P.M."/>
            <person name="Dal Grande F."/>
            <person name="Keller J."/>
        </authorList>
    </citation>
    <scope>NUCLEOTIDE SEQUENCE [LARGE SCALE GENOMIC DNA]</scope>
    <source>
        <strain evidence="11 12">SAG 2036</strain>
    </source>
</reference>
<dbReference type="GO" id="GO:0042761">
    <property type="term" value="P:very long-chain fatty acid biosynthetic process"/>
    <property type="evidence" value="ECO:0007669"/>
    <property type="project" value="TreeGrafter"/>
</dbReference>
<keyword evidence="7" id="KW-0443">Lipid metabolism</keyword>
<keyword evidence="9" id="KW-0275">Fatty acid biosynthesis</keyword>
<keyword evidence="2" id="KW-0444">Lipid biosynthesis</keyword>
<gene>
    <name evidence="11" type="ORF">WJX73_003990</name>
</gene>
<evidence type="ECO:0000256" key="6">
    <source>
        <dbReference type="ARBA" id="ARBA00022989"/>
    </source>
</evidence>
<keyword evidence="12" id="KW-1185">Reference proteome</keyword>
<sequence length="243" mass="28276">MGVDIGKRLMANRKPYNMKRVSALHNTFMFSLSLYMVIETMTQAWINFNWGDNLRPWGNVTESGAKFSPSGYRLARVIWIHYISKAYEFVDTLIMILRKNERQITFLHVYHHASTFFPCWWSATNFAPGGDVYFICALNSFVHVLMYGYYLATCLGWKAPQVIKKSITTVQMVQFALLNFQAFYGVFWATWYRPRIVVVLAIIQSVVFMCLFYNFMRKAYSGTKQRSHPKIIVEDSGVGVKDE</sequence>
<evidence type="ECO:0008006" key="13">
    <source>
        <dbReference type="Google" id="ProtNLM"/>
    </source>
</evidence>
<proteinExistence type="predicted"/>
<dbReference type="PROSITE" id="PS01188">
    <property type="entry name" value="ELO"/>
    <property type="match status" value="1"/>
</dbReference>
<evidence type="ECO:0000256" key="1">
    <source>
        <dbReference type="ARBA" id="ARBA00004141"/>
    </source>
</evidence>
<dbReference type="EMBL" id="JALJOQ010000014">
    <property type="protein sequence ID" value="KAK9810738.1"/>
    <property type="molecule type" value="Genomic_DNA"/>
</dbReference>
<dbReference type="PANTHER" id="PTHR11157:SF126">
    <property type="entry name" value="ELONGATION OF VERY LONG CHAIN FATTY ACIDS PROTEIN"/>
    <property type="match status" value="1"/>
</dbReference>
<feature type="transmembrane region" description="Helical" evidence="10">
    <location>
        <begin position="21"/>
        <end position="38"/>
    </location>
</feature>
<comment type="caution">
    <text evidence="11">The sequence shown here is derived from an EMBL/GenBank/DDBJ whole genome shotgun (WGS) entry which is preliminary data.</text>
</comment>
<dbReference type="InterPro" id="IPR002076">
    <property type="entry name" value="ELO_fam"/>
</dbReference>
<evidence type="ECO:0000313" key="11">
    <source>
        <dbReference type="EMBL" id="KAK9810738.1"/>
    </source>
</evidence>
<accession>A0AAW1PLI8</accession>
<evidence type="ECO:0000256" key="5">
    <source>
        <dbReference type="ARBA" id="ARBA00022832"/>
    </source>
</evidence>
<evidence type="ECO:0000256" key="3">
    <source>
        <dbReference type="ARBA" id="ARBA00022679"/>
    </source>
</evidence>
<protein>
    <recommendedName>
        <fullName evidence="13">Very-long-chain 3-oxoacyl-CoA synthase</fullName>
    </recommendedName>
</protein>
<dbReference type="GO" id="GO:0019367">
    <property type="term" value="P:fatty acid elongation, saturated fatty acid"/>
    <property type="evidence" value="ECO:0007669"/>
    <property type="project" value="TreeGrafter"/>
</dbReference>
<evidence type="ECO:0000256" key="10">
    <source>
        <dbReference type="SAM" id="Phobius"/>
    </source>
</evidence>
<feature type="transmembrane region" description="Helical" evidence="10">
    <location>
        <begin position="196"/>
        <end position="216"/>
    </location>
</feature>
<evidence type="ECO:0000256" key="9">
    <source>
        <dbReference type="ARBA" id="ARBA00023160"/>
    </source>
</evidence>
<dbReference type="GO" id="GO:0034625">
    <property type="term" value="P:fatty acid elongation, monounsaturated fatty acid"/>
    <property type="evidence" value="ECO:0007669"/>
    <property type="project" value="TreeGrafter"/>
</dbReference>
<comment type="subcellular location">
    <subcellularLocation>
        <location evidence="1">Membrane</location>
        <topology evidence="1">Multi-pass membrane protein</topology>
    </subcellularLocation>
</comment>
<dbReference type="GO" id="GO:0005789">
    <property type="term" value="C:endoplasmic reticulum membrane"/>
    <property type="evidence" value="ECO:0007669"/>
    <property type="project" value="TreeGrafter"/>
</dbReference>
<keyword evidence="4 10" id="KW-0812">Transmembrane</keyword>
<evidence type="ECO:0000256" key="8">
    <source>
        <dbReference type="ARBA" id="ARBA00023136"/>
    </source>
</evidence>
<dbReference type="GO" id="GO:0030148">
    <property type="term" value="P:sphingolipid biosynthetic process"/>
    <property type="evidence" value="ECO:0007669"/>
    <property type="project" value="TreeGrafter"/>
</dbReference>
<dbReference type="InterPro" id="IPR030457">
    <property type="entry name" value="ELO_CS"/>
</dbReference>
<organism evidence="11 12">
    <name type="scientific">Symbiochloris irregularis</name>
    <dbReference type="NCBI Taxonomy" id="706552"/>
    <lineage>
        <taxon>Eukaryota</taxon>
        <taxon>Viridiplantae</taxon>
        <taxon>Chlorophyta</taxon>
        <taxon>core chlorophytes</taxon>
        <taxon>Trebouxiophyceae</taxon>
        <taxon>Trebouxiales</taxon>
        <taxon>Trebouxiaceae</taxon>
        <taxon>Symbiochloris</taxon>
    </lineage>
</organism>
<dbReference type="Proteomes" id="UP001465755">
    <property type="component" value="Unassembled WGS sequence"/>
</dbReference>
<name>A0AAW1PLI8_9CHLO</name>
<evidence type="ECO:0000313" key="12">
    <source>
        <dbReference type="Proteomes" id="UP001465755"/>
    </source>
</evidence>
<evidence type="ECO:0000256" key="4">
    <source>
        <dbReference type="ARBA" id="ARBA00022692"/>
    </source>
</evidence>
<dbReference type="GO" id="GO:0009922">
    <property type="term" value="F:fatty acid elongase activity"/>
    <property type="evidence" value="ECO:0007669"/>
    <property type="project" value="InterPro"/>
</dbReference>
<evidence type="ECO:0000256" key="7">
    <source>
        <dbReference type="ARBA" id="ARBA00023098"/>
    </source>
</evidence>
<keyword evidence="3" id="KW-0808">Transferase</keyword>
<keyword evidence="8 10" id="KW-0472">Membrane</keyword>